<comment type="similarity">
    <text evidence="11">Belongs to the RING-type zinc finger family. ATL subfamily.</text>
</comment>
<keyword evidence="8" id="KW-0862">Zinc</keyword>
<sequence>MFSIQTDNFNFQHKIPYPPLFCHLPSLFHNHNPQCSFLHHHTSLTHHTDAMLLTIVSLLLFVLFVILLHLYARWFLSQARPRTPTTITLTHISRPARLHRRSTTRLGLPSSVIASLPLYIHRLPPSVDCNYVLECPICLSAFQEEEIGRKLPVCGHAFHVECIDMWLHSHSTCPICRATILYNYNRKMDNVNHIVDHVEIDIVNPEQLEIDDAIRFPVQESPKSTNTSVEIHTGPSSSS</sequence>
<dbReference type="CDD" id="cd16461">
    <property type="entry name" value="RING-H2_EL5-like"/>
    <property type="match status" value="1"/>
</dbReference>
<dbReference type="InterPro" id="IPR001841">
    <property type="entry name" value="Znf_RING"/>
</dbReference>
<reference evidence="15" key="1">
    <citation type="submission" date="2023-04" db="EMBL/GenBank/DDBJ databases">
        <authorList>
            <person name="Vijverberg K."/>
            <person name="Xiong W."/>
            <person name="Schranz E."/>
        </authorList>
    </citation>
    <scope>NUCLEOTIDE SEQUENCE</scope>
</reference>
<evidence type="ECO:0000256" key="9">
    <source>
        <dbReference type="ARBA" id="ARBA00022989"/>
    </source>
</evidence>
<organism evidence="15 16">
    <name type="scientific">Lactuca saligna</name>
    <name type="common">Willowleaf lettuce</name>
    <dbReference type="NCBI Taxonomy" id="75948"/>
    <lineage>
        <taxon>Eukaryota</taxon>
        <taxon>Viridiplantae</taxon>
        <taxon>Streptophyta</taxon>
        <taxon>Embryophyta</taxon>
        <taxon>Tracheophyta</taxon>
        <taxon>Spermatophyta</taxon>
        <taxon>Magnoliopsida</taxon>
        <taxon>eudicotyledons</taxon>
        <taxon>Gunneridae</taxon>
        <taxon>Pentapetalae</taxon>
        <taxon>asterids</taxon>
        <taxon>campanulids</taxon>
        <taxon>Asterales</taxon>
        <taxon>Asteraceae</taxon>
        <taxon>Cichorioideae</taxon>
        <taxon>Cichorieae</taxon>
        <taxon>Lactucinae</taxon>
        <taxon>Lactuca</taxon>
    </lineage>
</organism>
<accession>A0AA36EML0</accession>
<evidence type="ECO:0000256" key="5">
    <source>
        <dbReference type="ARBA" id="ARBA00022723"/>
    </source>
</evidence>
<evidence type="ECO:0000313" key="15">
    <source>
        <dbReference type="EMBL" id="CAI9298930.1"/>
    </source>
</evidence>
<evidence type="ECO:0000256" key="4">
    <source>
        <dbReference type="ARBA" id="ARBA00022692"/>
    </source>
</evidence>
<dbReference type="PROSITE" id="PS50089">
    <property type="entry name" value="ZF_RING_2"/>
    <property type="match status" value="1"/>
</dbReference>
<evidence type="ECO:0000256" key="3">
    <source>
        <dbReference type="ARBA" id="ARBA00022679"/>
    </source>
</evidence>
<dbReference type="SUPFAM" id="SSF57850">
    <property type="entry name" value="RING/U-box"/>
    <property type="match status" value="1"/>
</dbReference>
<feature type="transmembrane region" description="Helical" evidence="13">
    <location>
        <begin position="50"/>
        <end position="72"/>
    </location>
</feature>
<dbReference type="SMART" id="SM00184">
    <property type="entry name" value="RING"/>
    <property type="match status" value="1"/>
</dbReference>
<keyword evidence="3" id="KW-0808">Transferase</keyword>
<dbReference type="EMBL" id="OX465084">
    <property type="protein sequence ID" value="CAI9298930.1"/>
    <property type="molecule type" value="Genomic_DNA"/>
</dbReference>
<dbReference type="AlphaFoldDB" id="A0AA36EML0"/>
<protein>
    <recommendedName>
        <fullName evidence="14">RING-type domain-containing protein</fullName>
    </recommendedName>
</protein>
<dbReference type="GO" id="GO:0016740">
    <property type="term" value="F:transferase activity"/>
    <property type="evidence" value="ECO:0007669"/>
    <property type="project" value="UniProtKB-KW"/>
</dbReference>
<evidence type="ECO:0000256" key="12">
    <source>
        <dbReference type="PROSITE-ProRule" id="PRU00175"/>
    </source>
</evidence>
<evidence type="ECO:0000256" key="1">
    <source>
        <dbReference type="ARBA" id="ARBA00004167"/>
    </source>
</evidence>
<keyword evidence="16" id="KW-1185">Reference proteome</keyword>
<keyword evidence="5" id="KW-0479">Metal-binding</keyword>
<evidence type="ECO:0000256" key="13">
    <source>
        <dbReference type="SAM" id="Phobius"/>
    </source>
</evidence>
<dbReference type="GO" id="GO:0016020">
    <property type="term" value="C:membrane"/>
    <property type="evidence" value="ECO:0007669"/>
    <property type="project" value="UniProtKB-SubCell"/>
</dbReference>
<evidence type="ECO:0000256" key="7">
    <source>
        <dbReference type="ARBA" id="ARBA00022786"/>
    </source>
</evidence>
<comment type="subcellular location">
    <subcellularLocation>
        <location evidence="1">Membrane</location>
        <topology evidence="1">Single-pass membrane protein</topology>
    </subcellularLocation>
</comment>
<keyword evidence="10 13" id="KW-0472">Membrane</keyword>
<evidence type="ECO:0000256" key="6">
    <source>
        <dbReference type="ARBA" id="ARBA00022771"/>
    </source>
</evidence>
<dbReference type="InterPro" id="IPR013083">
    <property type="entry name" value="Znf_RING/FYVE/PHD"/>
</dbReference>
<gene>
    <name evidence="15" type="ORF">LSALG_LOCUS37666</name>
</gene>
<evidence type="ECO:0000256" key="2">
    <source>
        <dbReference type="ARBA" id="ARBA00004906"/>
    </source>
</evidence>
<dbReference type="PANTHER" id="PTHR45768:SF76">
    <property type="entry name" value="RING-H2 FINGER PROTEIN ATL5-LIKE"/>
    <property type="match status" value="1"/>
</dbReference>
<dbReference type="GO" id="GO:0008270">
    <property type="term" value="F:zinc ion binding"/>
    <property type="evidence" value="ECO:0007669"/>
    <property type="project" value="UniProtKB-KW"/>
</dbReference>
<keyword evidence="7" id="KW-0833">Ubl conjugation pathway</keyword>
<feature type="domain" description="RING-type" evidence="14">
    <location>
        <begin position="135"/>
        <end position="177"/>
    </location>
</feature>
<dbReference type="Proteomes" id="UP001177003">
    <property type="component" value="Chromosome 8"/>
</dbReference>
<keyword evidence="9 13" id="KW-1133">Transmembrane helix</keyword>
<comment type="pathway">
    <text evidence="2">Protein modification; protein ubiquitination.</text>
</comment>
<name>A0AA36EML0_LACSI</name>
<evidence type="ECO:0000313" key="16">
    <source>
        <dbReference type="Proteomes" id="UP001177003"/>
    </source>
</evidence>
<dbReference type="Pfam" id="PF13639">
    <property type="entry name" value="zf-RING_2"/>
    <property type="match status" value="1"/>
</dbReference>
<evidence type="ECO:0000256" key="10">
    <source>
        <dbReference type="ARBA" id="ARBA00023136"/>
    </source>
</evidence>
<dbReference type="Gene3D" id="3.30.40.10">
    <property type="entry name" value="Zinc/RING finger domain, C3HC4 (zinc finger)"/>
    <property type="match status" value="1"/>
</dbReference>
<evidence type="ECO:0000259" key="14">
    <source>
        <dbReference type="PROSITE" id="PS50089"/>
    </source>
</evidence>
<dbReference type="PANTHER" id="PTHR45768">
    <property type="entry name" value="E3 UBIQUITIN-PROTEIN LIGASE RNF13-LIKE"/>
    <property type="match status" value="1"/>
</dbReference>
<keyword evidence="4 13" id="KW-0812">Transmembrane</keyword>
<evidence type="ECO:0000256" key="8">
    <source>
        <dbReference type="ARBA" id="ARBA00022833"/>
    </source>
</evidence>
<proteinExistence type="inferred from homology"/>
<evidence type="ECO:0000256" key="11">
    <source>
        <dbReference type="ARBA" id="ARBA00024209"/>
    </source>
</evidence>
<keyword evidence="6 12" id="KW-0863">Zinc-finger</keyword>